<evidence type="ECO:0000313" key="1">
    <source>
        <dbReference type="EMBL" id="KAJ5174588.1"/>
    </source>
</evidence>
<protein>
    <submittedName>
        <fullName evidence="1">Uncharacterized protein</fullName>
    </submittedName>
</protein>
<proteinExistence type="predicted"/>
<organism evidence="1 2">
    <name type="scientific">Penicillium canariense</name>
    <dbReference type="NCBI Taxonomy" id="189055"/>
    <lineage>
        <taxon>Eukaryota</taxon>
        <taxon>Fungi</taxon>
        <taxon>Dikarya</taxon>
        <taxon>Ascomycota</taxon>
        <taxon>Pezizomycotina</taxon>
        <taxon>Eurotiomycetes</taxon>
        <taxon>Eurotiomycetidae</taxon>
        <taxon>Eurotiales</taxon>
        <taxon>Aspergillaceae</taxon>
        <taxon>Penicillium</taxon>
    </lineage>
</organism>
<reference evidence="1" key="2">
    <citation type="journal article" date="2023" name="IMA Fungus">
        <title>Comparative genomic study of the Penicillium genus elucidates a diverse pangenome and 15 lateral gene transfer events.</title>
        <authorList>
            <person name="Petersen C."/>
            <person name="Sorensen T."/>
            <person name="Nielsen M.R."/>
            <person name="Sondergaard T.E."/>
            <person name="Sorensen J.L."/>
            <person name="Fitzpatrick D.A."/>
            <person name="Frisvad J.C."/>
            <person name="Nielsen K.L."/>
        </authorList>
    </citation>
    <scope>NUCLEOTIDE SEQUENCE</scope>
    <source>
        <strain evidence="1">IBT 26290</strain>
    </source>
</reference>
<reference evidence="1" key="1">
    <citation type="submission" date="2022-11" db="EMBL/GenBank/DDBJ databases">
        <authorList>
            <person name="Petersen C."/>
        </authorList>
    </citation>
    <scope>NUCLEOTIDE SEQUENCE</scope>
    <source>
        <strain evidence="1">IBT 26290</strain>
    </source>
</reference>
<comment type="caution">
    <text evidence="1">The sequence shown here is derived from an EMBL/GenBank/DDBJ whole genome shotgun (WGS) entry which is preliminary data.</text>
</comment>
<dbReference type="OrthoDB" id="4525513at2759"/>
<dbReference type="GeneID" id="81421766"/>
<sequence length="192" mass="23244">MDGNIRWDGVSGDTDSEIAQKRANLVNDEIHRPARKIQTISDEQWDKWVEEARERRILRGKAEQDERVRQYVREERIKLQTEQAKEYEDQLARDVDRDAKHRLWYEAFFNQFHDPDDPNEFSEGTWKTVYYSVSWYLMKMDAVYNWTQTTQKVYLLHRLRKSQNRITEEESQYFYGVATRKDPKTGNQVSWP</sequence>
<evidence type="ECO:0000313" key="2">
    <source>
        <dbReference type="Proteomes" id="UP001149163"/>
    </source>
</evidence>
<gene>
    <name evidence="1" type="ORF">N7482_000465</name>
</gene>
<name>A0A9W9LS16_9EURO</name>
<dbReference type="EMBL" id="JAPQKN010000001">
    <property type="protein sequence ID" value="KAJ5174588.1"/>
    <property type="molecule type" value="Genomic_DNA"/>
</dbReference>
<accession>A0A9W9LS16</accession>
<keyword evidence="2" id="KW-1185">Reference proteome</keyword>
<dbReference type="AlphaFoldDB" id="A0A9W9LS16"/>
<dbReference type="RefSeq" id="XP_056546196.1">
    <property type="nucleotide sequence ID" value="XM_056682590.1"/>
</dbReference>
<dbReference type="Proteomes" id="UP001149163">
    <property type="component" value="Unassembled WGS sequence"/>
</dbReference>